<keyword evidence="5" id="KW-0732">Signal</keyword>
<dbReference type="SUPFAM" id="SSF49303">
    <property type="entry name" value="beta-Galactosidase/glucuronidase domain"/>
    <property type="match status" value="1"/>
</dbReference>
<organism evidence="14 15">
    <name type="scientific">Littorina saxatilis</name>
    <dbReference type="NCBI Taxonomy" id="31220"/>
    <lineage>
        <taxon>Eukaryota</taxon>
        <taxon>Metazoa</taxon>
        <taxon>Spiralia</taxon>
        <taxon>Lophotrochozoa</taxon>
        <taxon>Mollusca</taxon>
        <taxon>Gastropoda</taxon>
        <taxon>Caenogastropoda</taxon>
        <taxon>Littorinimorpha</taxon>
        <taxon>Littorinoidea</taxon>
        <taxon>Littorinidae</taxon>
        <taxon>Littorina</taxon>
    </lineage>
</organism>
<feature type="domain" description="Beta-mannosidase-like galactose-binding" evidence="13">
    <location>
        <begin position="19"/>
        <end position="195"/>
    </location>
</feature>
<accession>A0AAN9GI97</accession>
<dbReference type="GO" id="GO:0005764">
    <property type="term" value="C:lysosome"/>
    <property type="evidence" value="ECO:0007669"/>
    <property type="project" value="UniProtKB-SubCell"/>
</dbReference>
<evidence type="ECO:0000256" key="7">
    <source>
        <dbReference type="ARBA" id="ARBA00023180"/>
    </source>
</evidence>
<evidence type="ECO:0000256" key="10">
    <source>
        <dbReference type="ARBA" id="ARBA00033445"/>
    </source>
</evidence>
<dbReference type="Gene3D" id="2.60.120.260">
    <property type="entry name" value="Galactose-binding domain-like"/>
    <property type="match status" value="1"/>
</dbReference>
<dbReference type="InterPro" id="IPR017853">
    <property type="entry name" value="GH"/>
</dbReference>
<dbReference type="FunFam" id="3.20.20.80:FF:000035">
    <property type="entry name" value="Mannosidase beta"/>
    <property type="match status" value="1"/>
</dbReference>
<dbReference type="SUPFAM" id="SSF49785">
    <property type="entry name" value="Galactose-binding domain-like"/>
    <property type="match status" value="1"/>
</dbReference>
<evidence type="ECO:0000256" key="3">
    <source>
        <dbReference type="ARBA" id="ARBA00007401"/>
    </source>
</evidence>
<evidence type="ECO:0000256" key="9">
    <source>
        <dbReference type="ARBA" id="ARBA00023295"/>
    </source>
</evidence>
<evidence type="ECO:0000313" key="15">
    <source>
        <dbReference type="Proteomes" id="UP001374579"/>
    </source>
</evidence>
<dbReference type="EMBL" id="JBAMIC010000003">
    <property type="protein sequence ID" value="KAK7109878.1"/>
    <property type="molecule type" value="Genomic_DNA"/>
</dbReference>
<evidence type="ECO:0000256" key="1">
    <source>
        <dbReference type="ARBA" id="ARBA00000829"/>
    </source>
</evidence>
<feature type="domain" description="Beta-mannosidase Ig-fold" evidence="12">
    <location>
        <begin position="824"/>
        <end position="903"/>
    </location>
</feature>
<dbReference type="InterPro" id="IPR050887">
    <property type="entry name" value="Beta-mannosidase_GH2"/>
</dbReference>
<gene>
    <name evidence="14" type="ORF">V1264_013839</name>
</gene>
<dbReference type="InterPro" id="IPR054593">
    <property type="entry name" value="Beta-mannosidase-like_N2"/>
</dbReference>
<comment type="subcellular location">
    <subcellularLocation>
        <location evidence="2">Lysosome</location>
    </subcellularLocation>
</comment>
<dbReference type="Gene3D" id="3.20.20.80">
    <property type="entry name" value="Glycosidases"/>
    <property type="match status" value="1"/>
</dbReference>
<dbReference type="Proteomes" id="UP001374579">
    <property type="component" value="Unassembled WGS sequence"/>
</dbReference>
<evidence type="ECO:0000256" key="8">
    <source>
        <dbReference type="ARBA" id="ARBA00023228"/>
    </source>
</evidence>
<evidence type="ECO:0000259" key="13">
    <source>
        <dbReference type="Pfam" id="PF22666"/>
    </source>
</evidence>
<dbReference type="EC" id="3.2.1.25" evidence="4"/>
<dbReference type="Pfam" id="PF00703">
    <property type="entry name" value="Glyco_hydro_2"/>
    <property type="match status" value="1"/>
</dbReference>
<dbReference type="Pfam" id="PF17753">
    <property type="entry name" value="Ig_mannosidase"/>
    <property type="match status" value="1"/>
</dbReference>
<dbReference type="GO" id="GO:0005975">
    <property type="term" value="P:carbohydrate metabolic process"/>
    <property type="evidence" value="ECO:0007669"/>
    <property type="project" value="InterPro"/>
</dbReference>
<keyword evidence="6" id="KW-0378">Hydrolase</keyword>
<dbReference type="InterPro" id="IPR006102">
    <property type="entry name" value="Ig-like_GH2"/>
</dbReference>
<dbReference type="FunFam" id="2.60.40.10:FF:000650">
    <property type="entry name" value="Mannosidase beta"/>
    <property type="match status" value="1"/>
</dbReference>
<evidence type="ECO:0000259" key="11">
    <source>
        <dbReference type="Pfam" id="PF00703"/>
    </source>
</evidence>
<name>A0AAN9GI97_9CAEN</name>
<feature type="domain" description="Glycoside hydrolase family 2 immunoglobulin-like beta-sandwich" evidence="11">
    <location>
        <begin position="226"/>
        <end position="316"/>
    </location>
</feature>
<evidence type="ECO:0000313" key="14">
    <source>
        <dbReference type="EMBL" id="KAK7109878.1"/>
    </source>
</evidence>
<keyword evidence="8" id="KW-0458">Lysosome</keyword>
<evidence type="ECO:0000256" key="2">
    <source>
        <dbReference type="ARBA" id="ARBA00004371"/>
    </source>
</evidence>
<dbReference type="SUPFAM" id="SSF51445">
    <property type="entry name" value="(Trans)glycosidases"/>
    <property type="match status" value="1"/>
</dbReference>
<protein>
    <recommendedName>
        <fullName evidence="4">beta-mannosidase</fullName>
        <ecNumber evidence="4">3.2.1.25</ecNumber>
    </recommendedName>
    <alternativeName>
        <fullName evidence="10">Mannanase</fullName>
    </alternativeName>
</protein>
<keyword evidence="7" id="KW-0325">Glycoprotein</keyword>
<dbReference type="GO" id="GO:0004567">
    <property type="term" value="F:beta-mannosidase activity"/>
    <property type="evidence" value="ECO:0007669"/>
    <property type="project" value="UniProtKB-EC"/>
</dbReference>
<sequence length="906" mass="102761">MTSSIPADAVLKWYLDGHWTVSNAARNVSVPAKVPGSMYTALQDFNNRTENPLYRDNDVQLAWIGHANWTYTTVFECPALDASTSESVLLVAEGVDTVSTVVINGKDVGKTFDMFVRYSWDITDVIQPGDNTIEVRFESATGYAAKQAASYPYTVPRTCHPWVQHGECYRNFIRKEPCSFSWDWGPSFPTQGIWKPMYLVFFGQAMMDMATVEVLQGPGEKGWVLKTKAYFNVTGGGSINGQLKISLVNTDVQEVHDVTLSTEKTWAEFNISVPESAGVKRWWPNGYGDQALYDVIFEFTASDAGLTSLIKRIGFRTIELVQDPVSSEPSQGLTFYFKVNGLPIFMKGSNWIPADNFQERITKDRLRSLLQAAADAHINGMRVWGGGIYESDDFYDLTDELGILIWQDFMFASDLYPADEAFIGNVTQEVTYQVRRLMHRPSICLWSGNNENEGAIKDKMGWSNYTIYYNDYIKLYITTIMAIVTREHPSSVFVSSSPSNGVQTAQQGYVDKDPQSNNYGDVHFYSYDIDEWKPGKFPIPRFASEYGTQAWCNFETLLDVFEPSDMSYNSSQAVHRQHHPQGNQEMLKEISMHLKLPPGRTPDPQRFKHLIYLTQINQAMSIKTESEHYRRHQSSVLPDGRGLTMGALYWQLNDIWQAPTWASIDFSGRWKMLHNYALQFFSPLLVSPYQDGNDLDIFVVVDQIPTVEVRDPDTQQLRFEPTTKVKVGDDDVLDLASKVEKATTGVMTVEMYSWKSFTPLHTWTVDYKLNTTAESVFRQDVDSMMTEAGCTSSTDCFIHTFLNDRNQGVDNHFFLAELKDSNLEKAEIAITNLTRESEKELTITLSTTKIAPFVWLDAGWFIGKFSRNGFLMLTPTTTVTFTGTEALDLSELQKQLSVMSLMDVYD</sequence>
<dbReference type="InterPro" id="IPR008979">
    <property type="entry name" value="Galactose-bd-like_sf"/>
</dbReference>
<dbReference type="InterPro" id="IPR036156">
    <property type="entry name" value="Beta-gal/glucu_dom_sf"/>
</dbReference>
<comment type="catalytic activity">
    <reaction evidence="1">
        <text>Hydrolysis of terminal, non-reducing beta-D-mannose residues in beta-D-mannosides.</text>
        <dbReference type="EC" id="3.2.1.25"/>
    </reaction>
</comment>
<proteinExistence type="inferred from homology"/>
<comment type="caution">
    <text evidence="14">The sequence shown here is derived from an EMBL/GenBank/DDBJ whole genome shotgun (WGS) entry which is preliminary data.</text>
</comment>
<comment type="similarity">
    <text evidence="3">Belongs to the glycosyl hydrolase 2 family.</text>
</comment>
<dbReference type="Gene3D" id="2.60.40.10">
    <property type="entry name" value="Immunoglobulins"/>
    <property type="match status" value="2"/>
</dbReference>
<dbReference type="Pfam" id="PF22666">
    <property type="entry name" value="Glyco_hydro_2_N2"/>
    <property type="match status" value="1"/>
</dbReference>
<dbReference type="GO" id="GO:0006516">
    <property type="term" value="P:glycoprotein catabolic process"/>
    <property type="evidence" value="ECO:0007669"/>
    <property type="project" value="TreeGrafter"/>
</dbReference>
<evidence type="ECO:0000256" key="4">
    <source>
        <dbReference type="ARBA" id="ARBA00012754"/>
    </source>
</evidence>
<dbReference type="FunFam" id="2.60.120.260:FF:000060">
    <property type="entry name" value="Probable beta-mannosidase"/>
    <property type="match status" value="1"/>
</dbReference>
<dbReference type="PANTHER" id="PTHR43730:SF1">
    <property type="entry name" value="BETA-MANNOSIDASE"/>
    <property type="match status" value="1"/>
</dbReference>
<evidence type="ECO:0000256" key="6">
    <source>
        <dbReference type="ARBA" id="ARBA00022801"/>
    </source>
</evidence>
<reference evidence="14 15" key="1">
    <citation type="submission" date="2024-02" db="EMBL/GenBank/DDBJ databases">
        <title>Chromosome-scale genome assembly of the rough periwinkle Littorina saxatilis.</title>
        <authorList>
            <person name="De Jode A."/>
            <person name="Faria R."/>
            <person name="Formenti G."/>
            <person name="Sims Y."/>
            <person name="Smith T.P."/>
            <person name="Tracey A."/>
            <person name="Wood J.M.D."/>
            <person name="Zagrodzka Z.B."/>
            <person name="Johannesson K."/>
            <person name="Butlin R.K."/>
            <person name="Leder E.H."/>
        </authorList>
    </citation>
    <scope>NUCLEOTIDE SEQUENCE [LARGE SCALE GENOMIC DNA]</scope>
    <source>
        <strain evidence="14">Snail1</strain>
        <tissue evidence="14">Muscle</tissue>
    </source>
</reference>
<evidence type="ECO:0000256" key="5">
    <source>
        <dbReference type="ARBA" id="ARBA00022729"/>
    </source>
</evidence>
<keyword evidence="9" id="KW-0326">Glycosidase</keyword>
<keyword evidence="15" id="KW-1185">Reference proteome</keyword>
<evidence type="ECO:0000259" key="12">
    <source>
        <dbReference type="Pfam" id="PF17753"/>
    </source>
</evidence>
<dbReference type="InterPro" id="IPR041625">
    <property type="entry name" value="Beta-mannosidase_Ig"/>
</dbReference>
<dbReference type="InterPro" id="IPR013783">
    <property type="entry name" value="Ig-like_fold"/>
</dbReference>
<dbReference type="AlphaFoldDB" id="A0AAN9GI97"/>
<dbReference type="PANTHER" id="PTHR43730">
    <property type="entry name" value="BETA-MANNOSIDASE"/>
    <property type="match status" value="1"/>
</dbReference>